<dbReference type="InterPro" id="IPR029144">
    <property type="entry name" value="Thr_synth_N"/>
</dbReference>
<protein>
    <submittedName>
        <fullName evidence="9">Threonine synthase-like 1</fullName>
    </submittedName>
</protein>
<dbReference type="SUPFAM" id="SSF52540">
    <property type="entry name" value="P-loop containing nucleoside triphosphate hydrolases"/>
    <property type="match status" value="1"/>
</dbReference>
<evidence type="ECO:0000256" key="1">
    <source>
        <dbReference type="ARBA" id="ARBA00001933"/>
    </source>
</evidence>
<evidence type="ECO:0000313" key="9">
    <source>
        <dbReference type="RefSeq" id="XP_035677288.1"/>
    </source>
</evidence>
<dbReference type="NCBIfam" id="TIGR00260">
    <property type="entry name" value="thrC"/>
    <property type="match status" value="1"/>
</dbReference>
<reference evidence="8" key="1">
    <citation type="journal article" date="2020" name="Nat. Ecol. Evol.">
        <title>Deeply conserved synteny resolves early events in vertebrate evolution.</title>
        <authorList>
            <person name="Simakov O."/>
            <person name="Marletaz F."/>
            <person name="Yue J.X."/>
            <person name="O'Connell B."/>
            <person name="Jenkins J."/>
            <person name="Brandt A."/>
            <person name="Calef R."/>
            <person name="Tung C.H."/>
            <person name="Huang T.K."/>
            <person name="Schmutz J."/>
            <person name="Satoh N."/>
            <person name="Yu J.K."/>
            <person name="Putnam N.H."/>
            <person name="Green R.E."/>
            <person name="Rokhsar D.S."/>
        </authorList>
    </citation>
    <scope>NUCLEOTIDE SEQUENCE [LARGE SCALE GENOMIC DNA]</scope>
    <source>
        <strain evidence="8">S238N-H82</strain>
    </source>
</reference>
<dbReference type="GO" id="GO:0030170">
    <property type="term" value="F:pyridoxal phosphate binding"/>
    <property type="evidence" value="ECO:0007669"/>
    <property type="project" value="InterPro"/>
</dbReference>
<feature type="modified residue" description="N6-(pyridoxal phosphate)lysine" evidence="6">
    <location>
        <position position="339"/>
    </location>
</feature>
<dbReference type="InterPro" id="IPR000623">
    <property type="entry name" value="Shikimate_kinase/TSH1"/>
</dbReference>
<dbReference type="InterPro" id="IPR000634">
    <property type="entry name" value="Ser/Thr_deHydtase_PyrdxlP-BS"/>
</dbReference>
<name>A0A9J7L985_BRAFL</name>
<dbReference type="Proteomes" id="UP000001554">
    <property type="component" value="Chromosome 5"/>
</dbReference>
<dbReference type="Pfam" id="PF14821">
    <property type="entry name" value="Thr_synth_N"/>
    <property type="match status" value="1"/>
</dbReference>
<dbReference type="SUPFAM" id="SSF53686">
    <property type="entry name" value="Tryptophan synthase beta subunit-like PLP-dependent enzymes"/>
    <property type="match status" value="1"/>
</dbReference>
<dbReference type="AlphaFoldDB" id="A0A9J7L985"/>
<dbReference type="GO" id="GO:0008652">
    <property type="term" value="P:amino acid biosynthetic process"/>
    <property type="evidence" value="ECO:0007669"/>
    <property type="project" value="UniProtKB-KW"/>
</dbReference>
<dbReference type="KEGG" id="bfo:118416306"/>
<dbReference type="Gene3D" id="3.90.1380.10">
    <property type="entry name" value="Threonine synthase, N-terminal domain"/>
    <property type="match status" value="1"/>
</dbReference>
<evidence type="ECO:0000313" key="8">
    <source>
        <dbReference type="Proteomes" id="UP000001554"/>
    </source>
</evidence>
<reference evidence="9" key="2">
    <citation type="submission" date="2025-08" db="UniProtKB">
        <authorList>
            <consortium name="RefSeq"/>
        </authorList>
    </citation>
    <scope>IDENTIFICATION</scope>
    <source>
        <strain evidence="9">S238N-H82</strain>
        <tissue evidence="9">Testes</tissue>
    </source>
</reference>
<dbReference type="InterPro" id="IPR004450">
    <property type="entry name" value="Thr_synthase-like"/>
</dbReference>
<evidence type="ECO:0000256" key="6">
    <source>
        <dbReference type="PIRSR" id="PIRSR604450-51"/>
    </source>
</evidence>
<organism evidence="8 9">
    <name type="scientific">Branchiostoma floridae</name>
    <name type="common">Florida lancelet</name>
    <name type="synonym">Amphioxus</name>
    <dbReference type="NCBI Taxonomy" id="7739"/>
    <lineage>
        <taxon>Eukaryota</taxon>
        <taxon>Metazoa</taxon>
        <taxon>Chordata</taxon>
        <taxon>Cephalochordata</taxon>
        <taxon>Leptocardii</taxon>
        <taxon>Amphioxiformes</taxon>
        <taxon>Branchiostomatidae</taxon>
        <taxon>Branchiostoma</taxon>
    </lineage>
</organism>
<dbReference type="PANTHER" id="PTHR43515">
    <property type="entry name" value="THREONINE SYNTHASE-LIKE 1"/>
    <property type="match status" value="1"/>
</dbReference>
<dbReference type="OrthoDB" id="5203861at2759"/>
<gene>
    <name evidence="9" type="primary">LOC118416306</name>
</gene>
<dbReference type="InterPro" id="IPR037158">
    <property type="entry name" value="Thr_synth_N_sf"/>
</dbReference>
<sequence>MVWRRLYSRLRCSQKLLRLSSLQLRTYSSDGAAGSITSRKGNNIILMGSPGAGKTTVGRILAGMLDKPVVDIDNDHLESYWGMPVAEQLSRLGPDHFLQAEGEAVLNFTAEDCVISLSGSNPMHQRAMEHISTLGTVVFLDVPSSDILHRLEVMKVNRIVGQGPDTDMADILRYRQQFYEGRYDIRVLCGNNESAEDIARKVQEVLTWQENSNKYISTRQSGKEVKGGGSRTFSEVVLEGLAPDGGLYVPKQGLRRLQDSEWERLVQCSYQERALRILEQCIPHTEVHPSVLNTMVQTAYAQDSVSVNRFGSDNVVPLVQLDNNQHVMELFHGPTASFKDLALQLMPQFYAEFSRRRSDGCDRHRSLILVATSGDTGSAVLDGFSRLPEPLQQYVAVMVLYPEDGISPIQKAQMTTNEADNVHVVGVQSDFDFCQSTVKSIFKQLSGSSESSSGPYHSQYGVHLSAANSINWGRLLPQVVYHASAYLDLVRQGTISMGQEVDLCIPTGNFGNILGAVYAKRMGIPFKRFVCASNQNNILTDFLTTGCYDLRHRRLHRTMSPSIDILVSSNLERFLHLLTSDGDLIADMFHQLENQKLFKVPNQILSQLQEDFSAGWCHEEDCARTIQTIFQSNGYLLDPHTSVAKTVADRLLGRDCPMLLASTAHYCKFAPDVLTALGTSLPTNSPVALFQALQALNPRLFLHSQLSKDIGRPRKHKTVLEADRRQVIKEMEGFMKRYFEK</sequence>
<dbReference type="Gene3D" id="3.40.50.1100">
    <property type="match status" value="2"/>
</dbReference>
<accession>A0A9J7L985</accession>
<comment type="pathway">
    <text evidence="5">Amino-acid biosynthesis.</text>
</comment>
<keyword evidence="8" id="KW-1185">Reference proteome</keyword>
<dbReference type="Gene3D" id="3.40.50.300">
    <property type="entry name" value="P-loop containing nucleotide triphosphate hydrolases"/>
    <property type="match status" value="1"/>
</dbReference>
<comment type="similarity">
    <text evidence="2">Belongs to the threonine synthase family.</text>
</comment>
<keyword evidence="3" id="KW-0028">Amino-acid biosynthesis</keyword>
<dbReference type="GO" id="GO:0005737">
    <property type="term" value="C:cytoplasm"/>
    <property type="evidence" value="ECO:0000318"/>
    <property type="project" value="GO_Central"/>
</dbReference>
<dbReference type="GeneID" id="118416306"/>
<proteinExistence type="inferred from homology"/>
<dbReference type="CDD" id="cd01560">
    <property type="entry name" value="Thr-synth_2"/>
    <property type="match status" value="1"/>
</dbReference>
<dbReference type="RefSeq" id="XP_035677288.1">
    <property type="nucleotide sequence ID" value="XM_035821395.1"/>
</dbReference>
<evidence type="ECO:0000256" key="5">
    <source>
        <dbReference type="ARBA" id="ARBA00029440"/>
    </source>
</evidence>
<dbReference type="HAMAP" id="MF_00109">
    <property type="entry name" value="Shikimate_kinase"/>
    <property type="match status" value="1"/>
</dbReference>
<evidence type="ECO:0000256" key="4">
    <source>
        <dbReference type="ARBA" id="ARBA00022898"/>
    </source>
</evidence>
<dbReference type="InterPro" id="IPR027417">
    <property type="entry name" value="P-loop_NTPase"/>
</dbReference>
<keyword evidence="4 6" id="KW-0663">Pyridoxal phosphate</keyword>
<dbReference type="CDD" id="cd00464">
    <property type="entry name" value="SK"/>
    <property type="match status" value="1"/>
</dbReference>
<evidence type="ECO:0000256" key="3">
    <source>
        <dbReference type="ARBA" id="ARBA00022605"/>
    </source>
</evidence>
<dbReference type="PANTHER" id="PTHR43515:SF1">
    <property type="entry name" value="THREONINE SYNTHASE-LIKE 1"/>
    <property type="match status" value="1"/>
</dbReference>
<feature type="domain" description="Threonine synthase N-terminal" evidence="7">
    <location>
        <begin position="214"/>
        <end position="300"/>
    </location>
</feature>
<dbReference type="OMA" id="HFNRCQH"/>
<dbReference type="Pfam" id="PF01202">
    <property type="entry name" value="SKI"/>
    <property type="match status" value="1"/>
</dbReference>
<evidence type="ECO:0000259" key="7">
    <source>
        <dbReference type="Pfam" id="PF14821"/>
    </source>
</evidence>
<dbReference type="PROSITE" id="PS00165">
    <property type="entry name" value="DEHYDRATASE_SER_THR"/>
    <property type="match status" value="1"/>
</dbReference>
<evidence type="ECO:0000256" key="2">
    <source>
        <dbReference type="ARBA" id="ARBA00005517"/>
    </source>
</evidence>
<comment type="cofactor">
    <cofactor evidence="1 6">
        <name>pyridoxal 5'-phosphate</name>
        <dbReference type="ChEBI" id="CHEBI:597326"/>
    </cofactor>
</comment>
<dbReference type="PRINTS" id="PR01100">
    <property type="entry name" value="SHIKIMTKNASE"/>
</dbReference>
<dbReference type="InterPro" id="IPR031322">
    <property type="entry name" value="Shikimate/glucono_kinase"/>
</dbReference>
<dbReference type="InterPro" id="IPR036052">
    <property type="entry name" value="TrpB-like_PALP_sf"/>
</dbReference>